<name>A0A061FQP0_THECC</name>
<dbReference type="AlphaFoldDB" id="A0A061FQP0"/>
<gene>
    <name evidence="1" type="ORF">TCM_044493</name>
</gene>
<dbReference type="HOGENOM" id="CLU_1565673_0_0_1"/>
<dbReference type="Gramene" id="EOY19396">
    <property type="protein sequence ID" value="EOY19396"/>
    <property type="gene ID" value="TCM_044493"/>
</dbReference>
<accession>A0A061FQP0</accession>
<dbReference type="EMBL" id="CM001888">
    <property type="protein sequence ID" value="EOY19396.1"/>
    <property type="molecule type" value="Genomic_DNA"/>
</dbReference>
<proteinExistence type="predicted"/>
<sequence>MGLSLMANPTVTGYLVGKLSTKYSIGIFIGKGSDLSAKFLVNNENFSLIISDKVNPLTIPLVCYQWIVDGVGILHDDVCRRWLGIHRNSDYSDEENLEVPEGNNLAAMNSNKLLSLPTNVIKVSKLLTNCQYPLGLDVRGRGGHATTIPQVDSEVLVGASNLKVGTLEPNP</sequence>
<dbReference type="InParanoid" id="A0A061FQP0"/>
<dbReference type="Proteomes" id="UP000026915">
    <property type="component" value="Chromosome 10"/>
</dbReference>
<organism evidence="1 2">
    <name type="scientific">Theobroma cacao</name>
    <name type="common">Cacao</name>
    <name type="synonym">Cocoa</name>
    <dbReference type="NCBI Taxonomy" id="3641"/>
    <lineage>
        <taxon>Eukaryota</taxon>
        <taxon>Viridiplantae</taxon>
        <taxon>Streptophyta</taxon>
        <taxon>Embryophyta</taxon>
        <taxon>Tracheophyta</taxon>
        <taxon>Spermatophyta</taxon>
        <taxon>Magnoliopsida</taxon>
        <taxon>eudicotyledons</taxon>
        <taxon>Gunneridae</taxon>
        <taxon>Pentapetalae</taxon>
        <taxon>rosids</taxon>
        <taxon>malvids</taxon>
        <taxon>Malvales</taxon>
        <taxon>Malvaceae</taxon>
        <taxon>Byttnerioideae</taxon>
        <taxon>Theobroma</taxon>
    </lineage>
</organism>
<protein>
    <submittedName>
        <fullName evidence="1">Uncharacterized protein</fullName>
    </submittedName>
</protein>
<evidence type="ECO:0000313" key="1">
    <source>
        <dbReference type="EMBL" id="EOY19396.1"/>
    </source>
</evidence>
<reference evidence="1 2" key="1">
    <citation type="journal article" date="2013" name="Genome Biol.">
        <title>The genome sequence of the most widely cultivated cacao type and its use to identify candidate genes regulating pod color.</title>
        <authorList>
            <person name="Motamayor J.C."/>
            <person name="Mockaitis K."/>
            <person name="Schmutz J."/>
            <person name="Haiminen N."/>
            <person name="Iii D.L."/>
            <person name="Cornejo O."/>
            <person name="Findley S.D."/>
            <person name="Zheng P."/>
            <person name="Utro F."/>
            <person name="Royaert S."/>
            <person name="Saski C."/>
            <person name="Jenkins J."/>
            <person name="Podicheti R."/>
            <person name="Zhao M."/>
            <person name="Scheffler B.E."/>
            <person name="Stack J.C."/>
            <person name="Feltus F.A."/>
            <person name="Mustiga G.M."/>
            <person name="Amores F."/>
            <person name="Phillips W."/>
            <person name="Marelli J.P."/>
            <person name="May G.D."/>
            <person name="Shapiro H."/>
            <person name="Ma J."/>
            <person name="Bustamante C.D."/>
            <person name="Schnell R.J."/>
            <person name="Main D."/>
            <person name="Gilbert D."/>
            <person name="Parida L."/>
            <person name="Kuhn D.N."/>
        </authorList>
    </citation>
    <scope>NUCLEOTIDE SEQUENCE [LARGE SCALE GENOMIC DNA]</scope>
    <source>
        <strain evidence="2">cv. Matina 1-6</strain>
    </source>
</reference>
<keyword evidence="2" id="KW-1185">Reference proteome</keyword>
<evidence type="ECO:0000313" key="2">
    <source>
        <dbReference type="Proteomes" id="UP000026915"/>
    </source>
</evidence>